<feature type="transmembrane region" description="Helical" evidence="1">
    <location>
        <begin position="119"/>
        <end position="138"/>
    </location>
</feature>
<feature type="transmembrane region" description="Helical" evidence="1">
    <location>
        <begin position="81"/>
        <end position="98"/>
    </location>
</feature>
<proteinExistence type="predicted"/>
<feature type="transmembrane region" description="Helical" evidence="1">
    <location>
        <begin position="6"/>
        <end position="28"/>
    </location>
</feature>
<feature type="transmembrane region" description="Helical" evidence="1">
    <location>
        <begin position="49"/>
        <end position="75"/>
    </location>
</feature>
<dbReference type="AlphaFoldDB" id="A0A418Y525"/>
<keyword evidence="1" id="KW-0812">Transmembrane</keyword>
<evidence type="ECO:0000313" key="2">
    <source>
        <dbReference type="EMBL" id="RJG21295.1"/>
    </source>
</evidence>
<feature type="transmembrane region" description="Helical" evidence="1">
    <location>
        <begin position="158"/>
        <end position="176"/>
    </location>
</feature>
<reference evidence="2 3" key="1">
    <citation type="submission" date="2018-09" db="EMBL/GenBank/DDBJ databases">
        <authorList>
            <person name="Zhu H."/>
        </authorList>
    </citation>
    <scope>NUCLEOTIDE SEQUENCE [LARGE SCALE GENOMIC DNA]</scope>
    <source>
        <strain evidence="2 3">K1S02-61</strain>
    </source>
</reference>
<name>A0A418Y525_9BURK</name>
<accession>A0A418Y525</accession>
<keyword evidence="3" id="KW-1185">Reference proteome</keyword>
<protein>
    <recommendedName>
        <fullName evidence="4">MASE1 domain-containing protein</fullName>
    </recommendedName>
</protein>
<dbReference type="EMBL" id="QYUP01000071">
    <property type="protein sequence ID" value="RJG21295.1"/>
    <property type="molecule type" value="Genomic_DNA"/>
</dbReference>
<sequence>MPQALLYCSMVLVTIVLFCSALAVNELLFARLEFAHGINWIYLPAGMRLLCILLFAEAGAVGLLLVSWAVCFLYFFPDDFMRAFVGGIVAAAAPYMAYRLVQSPHGARTSLSDLTPGKLLAYAVVFSIASPLLHHLWFAVQGQDNLLSGFGVMAAGDLAGTLIVLYTAKGLVMLLAPHPARRR</sequence>
<evidence type="ECO:0000313" key="3">
    <source>
        <dbReference type="Proteomes" id="UP000284006"/>
    </source>
</evidence>
<evidence type="ECO:0000256" key="1">
    <source>
        <dbReference type="SAM" id="Phobius"/>
    </source>
</evidence>
<keyword evidence="1" id="KW-0472">Membrane</keyword>
<gene>
    <name evidence="2" type="ORF">D3872_07095</name>
</gene>
<organism evidence="2 3">
    <name type="scientific">Massilia cavernae</name>
    <dbReference type="NCBI Taxonomy" id="2320864"/>
    <lineage>
        <taxon>Bacteria</taxon>
        <taxon>Pseudomonadati</taxon>
        <taxon>Pseudomonadota</taxon>
        <taxon>Betaproteobacteria</taxon>
        <taxon>Burkholderiales</taxon>
        <taxon>Oxalobacteraceae</taxon>
        <taxon>Telluria group</taxon>
        <taxon>Massilia</taxon>
    </lineage>
</organism>
<comment type="caution">
    <text evidence="2">The sequence shown here is derived from an EMBL/GenBank/DDBJ whole genome shotgun (WGS) entry which is preliminary data.</text>
</comment>
<dbReference type="Proteomes" id="UP000284006">
    <property type="component" value="Unassembled WGS sequence"/>
</dbReference>
<evidence type="ECO:0008006" key="4">
    <source>
        <dbReference type="Google" id="ProtNLM"/>
    </source>
</evidence>
<dbReference type="RefSeq" id="WP_119810119.1">
    <property type="nucleotide sequence ID" value="NZ_QYUP01000071.1"/>
</dbReference>
<keyword evidence="1" id="KW-1133">Transmembrane helix</keyword>
<dbReference type="OrthoDB" id="8795931at2"/>